<evidence type="ECO:0008006" key="3">
    <source>
        <dbReference type="Google" id="ProtNLM"/>
    </source>
</evidence>
<evidence type="ECO:0000313" key="1">
    <source>
        <dbReference type="EMBL" id="MBD7964155.1"/>
    </source>
</evidence>
<dbReference type="EMBL" id="JACSQM010000003">
    <property type="protein sequence ID" value="MBD7964155.1"/>
    <property type="molecule type" value="Genomic_DNA"/>
</dbReference>
<dbReference type="RefSeq" id="WP_191753528.1">
    <property type="nucleotide sequence ID" value="NZ_JACSQM010000003.1"/>
</dbReference>
<dbReference type="InterPro" id="IPR035903">
    <property type="entry name" value="HesB-like_dom_sf"/>
</dbReference>
<accession>A0ABR8SL24</accession>
<gene>
    <name evidence="1" type="ORF">H9648_08830</name>
</gene>
<comment type="caution">
    <text evidence="1">The sequence shown here is derived from an EMBL/GenBank/DDBJ whole genome shotgun (WGS) entry which is preliminary data.</text>
</comment>
<evidence type="ECO:0000313" key="2">
    <source>
        <dbReference type="Proteomes" id="UP000603641"/>
    </source>
</evidence>
<dbReference type="Proteomes" id="UP000603641">
    <property type="component" value="Unassembled WGS sequence"/>
</dbReference>
<sequence>MKIILNEDTANFVINDLQASQNDSIRFFVRLGGCSTVQDGFSLGLTKDTPKHPAAEIVVENHTFFIEQEDEWFFDGNDLTVSIKDGEIKYDFNENKN</sequence>
<protein>
    <recommendedName>
        <fullName evidence="3">FeS cluster biogenesis domain-containing protein</fullName>
    </recommendedName>
</protein>
<organism evidence="1 2">
    <name type="scientific">Fictibacillus norfolkensis</name>
    <dbReference type="NCBI Taxonomy" id="2762233"/>
    <lineage>
        <taxon>Bacteria</taxon>
        <taxon>Bacillati</taxon>
        <taxon>Bacillota</taxon>
        <taxon>Bacilli</taxon>
        <taxon>Bacillales</taxon>
        <taxon>Fictibacillaceae</taxon>
        <taxon>Fictibacillus</taxon>
    </lineage>
</organism>
<keyword evidence="2" id="KW-1185">Reference proteome</keyword>
<name>A0ABR8SL24_9BACL</name>
<reference evidence="1 2" key="1">
    <citation type="submission" date="2020-08" db="EMBL/GenBank/DDBJ databases">
        <title>A Genomic Blueprint of the Chicken Gut Microbiome.</title>
        <authorList>
            <person name="Gilroy R."/>
            <person name="Ravi A."/>
            <person name="Getino M."/>
            <person name="Pursley I."/>
            <person name="Horton D.L."/>
            <person name="Alikhan N.-F."/>
            <person name="Baker D."/>
            <person name="Gharbi K."/>
            <person name="Hall N."/>
            <person name="Watson M."/>
            <person name="Adriaenssens E.M."/>
            <person name="Foster-Nyarko E."/>
            <person name="Jarju S."/>
            <person name="Secka A."/>
            <person name="Antonio M."/>
            <person name="Oren A."/>
            <person name="Chaudhuri R."/>
            <person name="La Ragione R.M."/>
            <person name="Hildebrand F."/>
            <person name="Pallen M.J."/>
        </authorList>
    </citation>
    <scope>NUCLEOTIDE SEQUENCE [LARGE SCALE GENOMIC DNA]</scope>
    <source>
        <strain evidence="1 2">Sa2CUA10</strain>
    </source>
</reference>
<proteinExistence type="predicted"/>
<dbReference type="SUPFAM" id="SSF89360">
    <property type="entry name" value="HesB-like domain"/>
    <property type="match status" value="1"/>
</dbReference>